<dbReference type="InterPro" id="IPR006675">
    <property type="entry name" value="HDIG_dom"/>
</dbReference>
<dbReference type="CDD" id="cd00077">
    <property type="entry name" value="HDc"/>
    <property type="match status" value="1"/>
</dbReference>
<dbReference type="RefSeq" id="WP_273637559.1">
    <property type="nucleotide sequence ID" value="NZ_JAQQXP010000001.1"/>
</dbReference>
<keyword evidence="3" id="KW-1185">Reference proteome</keyword>
<dbReference type="Proteomes" id="UP001218788">
    <property type="component" value="Unassembled WGS sequence"/>
</dbReference>
<sequence length="393" mass="43954">MTTLTIGIDKLEVGMFVLKIAEQKAGAVQIKTRGRVTSLAIIEELKRKGVKRVVIETEASAAGASSEVVKPDVVQDVHNRVPLAEELRRAERLYRKGLDIQASLYDAVDKDKPFDESIPNEFARALVGSLNRNPDALLLLSRIREKDTYLLEHSLNVGILSANFSRFLGLPEEQVVMAAYSGMLHDLGKIKIPDHILHKPGRLTADEMEIMKQHVTFGVDFLTDMKIDNHLIRVVSEHHERLDGLGYPAQKPADDISFNGRLLAITDMYDALTADRCYKAGMSSQKALNILLQDSETKLDKGLLQQFIKCMGIYPMGSLVELSNQKIAIVMKQNPSQPLQPVVKVFYTKIGNHYVTPKDIDLSKDNKVAIERSVVASDYDLDINRFFNQSISL</sequence>
<accession>A0ABT5KWQ0</accession>
<comment type="caution">
    <text evidence="2">The sequence shown here is derived from an EMBL/GenBank/DDBJ whole genome shotgun (WGS) entry which is preliminary data.</text>
</comment>
<dbReference type="NCBIfam" id="TIGR00277">
    <property type="entry name" value="HDIG"/>
    <property type="match status" value="1"/>
</dbReference>
<dbReference type="SUPFAM" id="SSF109604">
    <property type="entry name" value="HD-domain/PDEase-like"/>
    <property type="match status" value="1"/>
</dbReference>
<dbReference type="SMART" id="SM00471">
    <property type="entry name" value="HDc"/>
    <property type="match status" value="1"/>
</dbReference>
<evidence type="ECO:0000313" key="2">
    <source>
        <dbReference type="EMBL" id="MDC8829186.1"/>
    </source>
</evidence>
<dbReference type="PANTHER" id="PTHR43155">
    <property type="entry name" value="CYCLIC DI-GMP PHOSPHODIESTERASE PA4108-RELATED"/>
    <property type="match status" value="1"/>
</dbReference>
<evidence type="ECO:0000313" key="3">
    <source>
        <dbReference type="Proteomes" id="UP001218788"/>
    </source>
</evidence>
<evidence type="ECO:0000259" key="1">
    <source>
        <dbReference type="PROSITE" id="PS51832"/>
    </source>
</evidence>
<dbReference type="Pfam" id="PF11871">
    <property type="entry name" value="DUF3391"/>
    <property type="match status" value="1"/>
</dbReference>
<dbReference type="PROSITE" id="PS51832">
    <property type="entry name" value="HD_GYP"/>
    <property type="match status" value="1"/>
</dbReference>
<feature type="domain" description="HD-GYP" evidence="1">
    <location>
        <begin position="128"/>
        <end position="323"/>
    </location>
</feature>
<gene>
    <name evidence="2" type="ORF">OIK42_00300</name>
</gene>
<reference evidence="2 3" key="1">
    <citation type="submission" date="2022-10" db="EMBL/GenBank/DDBJ databases">
        <title>Alteromonas sp. chi3 Genome sequencing.</title>
        <authorList>
            <person name="Park S."/>
        </authorList>
    </citation>
    <scope>NUCLEOTIDE SEQUENCE [LARGE SCALE GENOMIC DNA]</scope>
    <source>
        <strain evidence="3">chi3</strain>
    </source>
</reference>
<dbReference type="EMBL" id="JAQQXP010000001">
    <property type="protein sequence ID" value="MDC8829186.1"/>
    <property type="molecule type" value="Genomic_DNA"/>
</dbReference>
<dbReference type="InterPro" id="IPR037522">
    <property type="entry name" value="HD_GYP_dom"/>
</dbReference>
<name>A0ABT5KWQ0_9ALTE</name>
<dbReference type="Gene3D" id="1.10.3210.10">
    <property type="entry name" value="Hypothetical protein af1432"/>
    <property type="match status" value="1"/>
</dbReference>
<dbReference type="InterPro" id="IPR003607">
    <property type="entry name" value="HD/PDEase_dom"/>
</dbReference>
<organism evidence="2 3">
    <name type="scientific">Alteromonas gilva</name>
    <dbReference type="NCBI Taxonomy" id="2987522"/>
    <lineage>
        <taxon>Bacteria</taxon>
        <taxon>Pseudomonadati</taxon>
        <taxon>Pseudomonadota</taxon>
        <taxon>Gammaproteobacteria</taxon>
        <taxon>Alteromonadales</taxon>
        <taxon>Alteromonadaceae</taxon>
        <taxon>Alteromonas/Salinimonas group</taxon>
        <taxon>Alteromonas</taxon>
    </lineage>
</organism>
<protein>
    <submittedName>
        <fullName evidence="2">HD-GYP domain-containing protein</fullName>
    </submittedName>
</protein>
<proteinExistence type="predicted"/>
<dbReference type="InterPro" id="IPR021812">
    <property type="entry name" value="DUF3391"/>
</dbReference>
<dbReference type="PANTHER" id="PTHR43155:SF2">
    <property type="entry name" value="CYCLIC DI-GMP PHOSPHODIESTERASE PA4108"/>
    <property type="match status" value="1"/>
</dbReference>
<dbReference type="Pfam" id="PF13487">
    <property type="entry name" value="HD_5"/>
    <property type="match status" value="1"/>
</dbReference>